<evidence type="ECO:0000313" key="9">
    <source>
        <dbReference type="EMBL" id="GLT14210.1"/>
    </source>
</evidence>
<evidence type="ECO:0000256" key="2">
    <source>
        <dbReference type="ARBA" id="ARBA00022475"/>
    </source>
</evidence>
<evidence type="ECO:0000313" key="12">
    <source>
        <dbReference type="Proteomes" id="UP001157156"/>
    </source>
</evidence>
<feature type="transmembrane region" description="Helical" evidence="6">
    <location>
        <begin position="260"/>
        <end position="279"/>
    </location>
</feature>
<dbReference type="Pfam" id="PF03553">
    <property type="entry name" value="Na_H_antiporter"/>
    <property type="match status" value="1"/>
</dbReference>
<comment type="subcellular location">
    <subcellularLocation>
        <location evidence="1">Cell membrane</location>
        <topology evidence="1">Multi-pass membrane protein</topology>
    </subcellularLocation>
</comment>
<dbReference type="PANTHER" id="PTHR37821:SF1">
    <property type="entry name" value="AMINO ACID TRANSPORTER YUIF-RELATED"/>
    <property type="match status" value="1"/>
</dbReference>
<feature type="transmembrane region" description="Helical" evidence="6">
    <location>
        <begin position="291"/>
        <end position="309"/>
    </location>
</feature>
<evidence type="ECO:0000256" key="5">
    <source>
        <dbReference type="ARBA" id="ARBA00023136"/>
    </source>
</evidence>
<feature type="domain" description="Na+/H+ antiporter NhaC-like C-terminal" evidence="7">
    <location>
        <begin position="151"/>
        <end position="433"/>
    </location>
</feature>
<protein>
    <submittedName>
        <fullName evidence="10">Na+/H+ antiporter family protein</fullName>
    </submittedName>
    <submittedName>
        <fullName evidence="9">Sodium:proton antiporter</fullName>
    </submittedName>
</protein>
<reference evidence="10 11" key="3">
    <citation type="submission" date="2019-07" db="EMBL/GenBank/DDBJ databases">
        <title>The draft genome sequence of Vibrio algivorus M1486.</title>
        <authorList>
            <person name="Meng X."/>
        </authorList>
    </citation>
    <scope>NUCLEOTIDE SEQUENCE [LARGE SCALE GENOMIC DNA]</scope>
    <source>
        <strain evidence="10 11">M1486</strain>
    </source>
</reference>
<accession>A0A557P3N4</accession>
<gene>
    <name evidence="10" type="ORF">FOF44_12025</name>
    <name evidence="9" type="ORF">GCM10007931_11850</name>
</gene>
<evidence type="ECO:0000313" key="10">
    <source>
        <dbReference type="EMBL" id="TVO35273.1"/>
    </source>
</evidence>
<dbReference type="PANTHER" id="PTHR37821">
    <property type="entry name" value="AMINO ACID TRANSPORTER YUIF-RELATED"/>
    <property type="match status" value="1"/>
</dbReference>
<keyword evidence="12" id="KW-1185">Reference proteome</keyword>
<dbReference type="EMBL" id="VMKJ01000025">
    <property type="protein sequence ID" value="TVO35273.1"/>
    <property type="molecule type" value="Genomic_DNA"/>
</dbReference>
<organism evidence="10 11">
    <name type="scientific">Vibrio algivorus</name>
    <dbReference type="NCBI Taxonomy" id="1667024"/>
    <lineage>
        <taxon>Bacteria</taxon>
        <taxon>Pseudomonadati</taxon>
        <taxon>Pseudomonadota</taxon>
        <taxon>Gammaproteobacteria</taxon>
        <taxon>Vibrionales</taxon>
        <taxon>Vibrionaceae</taxon>
        <taxon>Vibrio</taxon>
    </lineage>
</organism>
<feature type="transmembrane region" description="Helical" evidence="6">
    <location>
        <begin position="149"/>
        <end position="171"/>
    </location>
</feature>
<dbReference type="GO" id="GO:0005886">
    <property type="term" value="C:plasma membrane"/>
    <property type="evidence" value="ECO:0007669"/>
    <property type="project" value="UniProtKB-SubCell"/>
</dbReference>
<keyword evidence="4 6" id="KW-1133">Transmembrane helix</keyword>
<evidence type="ECO:0000256" key="3">
    <source>
        <dbReference type="ARBA" id="ARBA00022692"/>
    </source>
</evidence>
<sequence length="439" mass="45981">MNPVVISVCLMLALSVFRVNVVIALTLSAITGGLLANMSLDQTISAFQSGLGDGAEIALSYALLGAFAVALSQTGITDILSNAVIKRVHGKENEKASNMVKYAIFGALFIMAIFSQNVIPVHIAFIPIIVPPLLSAFNKMNVDRRMVACILTFGLVTPYMTMPIGFGGIFLNDILLPALQNNGLTSATASQIPAAMVIPACGMIFGLLVSVFISYRKPRAYAEKQNETTEVKQKGIDKKAVIVAVVSIIATLSAQLYSGSMIVGALVGFIILSFGKPFQTSQDSFTRGVQMMAMIGFIMISANGFASVMKATGGVETLVTFLQTSMSGHQALAALMMLIVGLLITMGIGSSFSTIPIIATIYVPLAISFGFSPAATIALVGTAAALGDAGSPASDSTLGPTSGLNADGQHDHIKDSVIPTFLHYNLPLIVFGWIAAMVL</sequence>
<feature type="transmembrane region" description="Helical" evidence="6">
    <location>
        <begin position="58"/>
        <end position="79"/>
    </location>
</feature>
<dbReference type="InterPro" id="IPR036259">
    <property type="entry name" value="MFS_trans_sf"/>
</dbReference>
<dbReference type="Pfam" id="PF13726">
    <property type="entry name" value="Na_H_antiport_2"/>
    <property type="match status" value="1"/>
</dbReference>
<keyword evidence="3 6" id="KW-0812">Transmembrane</keyword>
<evidence type="ECO:0000256" key="6">
    <source>
        <dbReference type="SAM" id="Phobius"/>
    </source>
</evidence>
<comment type="caution">
    <text evidence="10">The sequence shown here is derived from an EMBL/GenBank/DDBJ whole genome shotgun (WGS) entry which is preliminary data.</text>
</comment>
<keyword evidence="5 6" id="KW-0472">Membrane</keyword>
<feature type="transmembrane region" description="Helical" evidence="6">
    <location>
        <begin position="236"/>
        <end position="254"/>
    </location>
</feature>
<dbReference type="Proteomes" id="UP000319828">
    <property type="component" value="Unassembled WGS sequence"/>
</dbReference>
<evidence type="ECO:0000259" key="8">
    <source>
        <dbReference type="Pfam" id="PF13726"/>
    </source>
</evidence>
<evidence type="ECO:0000259" key="7">
    <source>
        <dbReference type="Pfam" id="PF03553"/>
    </source>
</evidence>
<reference evidence="12" key="2">
    <citation type="journal article" date="2019" name="Int. J. Syst. Evol. Microbiol.">
        <title>The Global Catalogue of Microorganisms (GCM) 10K type strain sequencing project: providing services to taxonomists for standard genome sequencing and annotation.</title>
        <authorList>
            <consortium name="The Broad Institute Genomics Platform"/>
            <consortium name="The Broad Institute Genome Sequencing Center for Infectious Disease"/>
            <person name="Wu L."/>
            <person name="Ma J."/>
        </authorList>
    </citation>
    <scope>NUCLEOTIDE SEQUENCE [LARGE SCALE GENOMIC DNA]</scope>
    <source>
        <strain evidence="12">NBRC 111146</strain>
    </source>
</reference>
<feature type="transmembrane region" description="Helical" evidence="6">
    <location>
        <begin position="121"/>
        <end position="137"/>
    </location>
</feature>
<name>A0A557P3N4_9VIBR</name>
<evidence type="ECO:0000256" key="4">
    <source>
        <dbReference type="ARBA" id="ARBA00022989"/>
    </source>
</evidence>
<dbReference type="EMBL" id="BSPV01000004">
    <property type="protein sequence ID" value="GLT14210.1"/>
    <property type="molecule type" value="Genomic_DNA"/>
</dbReference>
<dbReference type="InterPro" id="IPR052576">
    <property type="entry name" value="AA_Transporter-Related"/>
</dbReference>
<feature type="transmembrane region" description="Helical" evidence="6">
    <location>
        <begin position="99"/>
        <end position="115"/>
    </location>
</feature>
<proteinExistence type="predicted"/>
<dbReference type="Proteomes" id="UP001157156">
    <property type="component" value="Unassembled WGS sequence"/>
</dbReference>
<feature type="transmembrane region" description="Helical" evidence="6">
    <location>
        <begin position="421"/>
        <end position="438"/>
    </location>
</feature>
<dbReference type="RefSeq" id="WP_089122634.1">
    <property type="nucleotide sequence ID" value="NZ_BSPV01000004.1"/>
</dbReference>
<evidence type="ECO:0000313" key="11">
    <source>
        <dbReference type="Proteomes" id="UP000319828"/>
    </source>
</evidence>
<feature type="domain" description="Putative Na+/H+ antiporter N-terminal" evidence="8">
    <location>
        <begin position="2"/>
        <end position="87"/>
    </location>
</feature>
<dbReference type="Gene3D" id="1.20.1250.20">
    <property type="entry name" value="MFS general substrate transporter like domains"/>
    <property type="match status" value="1"/>
</dbReference>
<feature type="transmembrane region" description="Helical" evidence="6">
    <location>
        <begin position="191"/>
        <end position="215"/>
    </location>
</feature>
<evidence type="ECO:0000256" key="1">
    <source>
        <dbReference type="ARBA" id="ARBA00004651"/>
    </source>
</evidence>
<dbReference type="InterPro" id="IPR032813">
    <property type="entry name" value="Na_H_antiport_N"/>
</dbReference>
<keyword evidence="2" id="KW-1003">Cell membrane</keyword>
<reference evidence="9" key="1">
    <citation type="journal article" date="2014" name="Int. J. Syst. Evol. Microbiol.">
        <title>Complete genome of a new Firmicutes species belonging to the dominant human colonic microbiota ('Ruminococcus bicirculans') reveals two chromosomes and a selective capacity to utilize plant glucans.</title>
        <authorList>
            <consortium name="NISC Comparative Sequencing Program"/>
            <person name="Wegmann U."/>
            <person name="Louis P."/>
            <person name="Goesmann A."/>
            <person name="Henrissat B."/>
            <person name="Duncan S.H."/>
            <person name="Flint H.J."/>
        </authorList>
    </citation>
    <scope>NUCLEOTIDE SEQUENCE</scope>
    <source>
        <strain evidence="9">NBRC 111146</strain>
    </source>
</reference>
<dbReference type="OrthoDB" id="9772446at2"/>
<feature type="transmembrane region" description="Helical" evidence="6">
    <location>
        <begin position="361"/>
        <end position="386"/>
    </location>
</feature>
<dbReference type="AlphaFoldDB" id="A0A557P3N4"/>
<feature type="transmembrane region" description="Helical" evidence="6">
    <location>
        <begin position="329"/>
        <end position="349"/>
    </location>
</feature>
<dbReference type="InterPro" id="IPR018461">
    <property type="entry name" value="Na/H_Antiport_NhaC-like_C"/>
</dbReference>
<reference evidence="9" key="4">
    <citation type="submission" date="2023-01" db="EMBL/GenBank/DDBJ databases">
        <title>Draft genome sequence of Vibrio algivorus strain NBRC 111146.</title>
        <authorList>
            <person name="Sun Q."/>
            <person name="Mori K."/>
        </authorList>
    </citation>
    <scope>NUCLEOTIDE SEQUENCE</scope>
    <source>
        <strain evidence="9">NBRC 111146</strain>
    </source>
</reference>